<reference evidence="2" key="1">
    <citation type="journal article" date="2023" name="Nat. Plants">
        <title>Single-cell RNA sequencing provides a high-resolution roadmap for understanding the multicellular compartmentation of specialized metabolism.</title>
        <authorList>
            <person name="Sun S."/>
            <person name="Shen X."/>
            <person name="Li Y."/>
            <person name="Li Y."/>
            <person name="Wang S."/>
            <person name="Li R."/>
            <person name="Zhang H."/>
            <person name="Shen G."/>
            <person name="Guo B."/>
            <person name="Wei J."/>
            <person name="Xu J."/>
            <person name="St-Pierre B."/>
            <person name="Chen S."/>
            <person name="Sun C."/>
        </authorList>
    </citation>
    <scope>NUCLEOTIDE SEQUENCE [LARGE SCALE GENOMIC DNA]</scope>
</reference>
<proteinExistence type="predicted"/>
<dbReference type="Proteomes" id="UP001060085">
    <property type="component" value="Linkage Group LG01"/>
</dbReference>
<protein>
    <submittedName>
        <fullName evidence="1">Uncharacterized protein</fullName>
    </submittedName>
</protein>
<sequence>MEELQRRGVPSSGIRARTLMSQSRIVALPFDLYSRVTRNAQCSGGQGRPARPRATFKGVVKGGFFPRRVAPYPTLEIGPKNLTNKVVNFLHKYLYIEEQKMYKRSLKDNLHRSKRSYKTTRDYEDEVIKLNTLNTRRLVRDMFKSF</sequence>
<keyword evidence="2" id="KW-1185">Reference proteome</keyword>
<evidence type="ECO:0000313" key="1">
    <source>
        <dbReference type="EMBL" id="KAI5681777.1"/>
    </source>
</evidence>
<organism evidence="1 2">
    <name type="scientific">Catharanthus roseus</name>
    <name type="common">Madagascar periwinkle</name>
    <name type="synonym">Vinca rosea</name>
    <dbReference type="NCBI Taxonomy" id="4058"/>
    <lineage>
        <taxon>Eukaryota</taxon>
        <taxon>Viridiplantae</taxon>
        <taxon>Streptophyta</taxon>
        <taxon>Embryophyta</taxon>
        <taxon>Tracheophyta</taxon>
        <taxon>Spermatophyta</taxon>
        <taxon>Magnoliopsida</taxon>
        <taxon>eudicotyledons</taxon>
        <taxon>Gunneridae</taxon>
        <taxon>Pentapetalae</taxon>
        <taxon>asterids</taxon>
        <taxon>lamiids</taxon>
        <taxon>Gentianales</taxon>
        <taxon>Apocynaceae</taxon>
        <taxon>Rauvolfioideae</taxon>
        <taxon>Vinceae</taxon>
        <taxon>Catharanthinae</taxon>
        <taxon>Catharanthus</taxon>
    </lineage>
</organism>
<name>A0ACC0CAA4_CATRO</name>
<accession>A0ACC0CAA4</accession>
<comment type="caution">
    <text evidence="1">The sequence shown here is derived from an EMBL/GenBank/DDBJ whole genome shotgun (WGS) entry which is preliminary data.</text>
</comment>
<gene>
    <name evidence="1" type="ORF">M9H77_03005</name>
</gene>
<dbReference type="EMBL" id="CM044701">
    <property type="protein sequence ID" value="KAI5681777.1"/>
    <property type="molecule type" value="Genomic_DNA"/>
</dbReference>
<evidence type="ECO:0000313" key="2">
    <source>
        <dbReference type="Proteomes" id="UP001060085"/>
    </source>
</evidence>